<feature type="compositionally biased region" description="Polar residues" evidence="2">
    <location>
        <begin position="175"/>
        <end position="197"/>
    </location>
</feature>
<name>A0A1G4KEU6_9SACH</name>
<protein>
    <submittedName>
        <fullName evidence="3">LAMI_0H03774g1_1</fullName>
    </submittedName>
</protein>
<evidence type="ECO:0000256" key="1">
    <source>
        <dbReference type="SAM" id="Coils"/>
    </source>
</evidence>
<gene>
    <name evidence="3" type="ORF">LAMI_0H03774G</name>
</gene>
<accession>A0A1G4KEU6</accession>
<feature type="region of interest" description="Disordered" evidence="2">
    <location>
        <begin position="235"/>
        <end position="281"/>
    </location>
</feature>
<reference evidence="4" key="1">
    <citation type="submission" date="2016-03" db="EMBL/GenBank/DDBJ databases">
        <authorList>
            <person name="Devillers H."/>
        </authorList>
    </citation>
    <scope>NUCLEOTIDE SEQUENCE [LARGE SCALE GENOMIC DNA]</scope>
</reference>
<feature type="region of interest" description="Disordered" evidence="2">
    <location>
        <begin position="166"/>
        <end position="197"/>
    </location>
</feature>
<keyword evidence="1" id="KW-0175">Coiled coil</keyword>
<feature type="compositionally biased region" description="Acidic residues" evidence="2">
    <location>
        <begin position="256"/>
        <end position="270"/>
    </location>
</feature>
<feature type="region of interest" description="Disordered" evidence="2">
    <location>
        <begin position="17"/>
        <end position="81"/>
    </location>
</feature>
<evidence type="ECO:0000313" key="3">
    <source>
        <dbReference type="EMBL" id="SCV02886.1"/>
    </source>
</evidence>
<feature type="coiled-coil region" evidence="1">
    <location>
        <begin position="89"/>
        <end position="116"/>
    </location>
</feature>
<sequence>MSKQRVISESTGLYKLSIVNKQQSERDQDSKDEGIEKTREDLQKKGLPLSVPVRTRPVPAVPSGTRDGLPTSKPKTEHSQFSEDLLFQLASKRRHVVELKEQLAKAERELGVLEQKCIDMSVIDRGGDRPEKLQDFSHKIHQTFKDVNSSPGVIKSKQSISNFFNKDVPLKEITPTRSPTRSESPQPSSISPTRSSNLLQMTSSKFRDLKNGHTQSPFLNRLMNKWQDFNVNDAEEEEFDSTRNTDQFYIKSKPDYDDDEEIETESDMDLGDSVVMSTFRR</sequence>
<dbReference type="OrthoDB" id="4061731at2759"/>
<organism evidence="3 4">
    <name type="scientific">Lachancea mirantina</name>
    <dbReference type="NCBI Taxonomy" id="1230905"/>
    <lineage>
        <taxon>Eukaryota</taxon>
        <taxon>Fungi</taxon>
        <taxon>Dikarya</taxon>
        <taxon>Ascomycota</taxon>
        <taxon>Saccharomycotina</taxon>
        <taxon>Saccharomycetes</taxon>
        <taxon>Saccharomycetales</taxon>
        <taxon>Saccharomycetaceae</taxon>
        <taxon>Lachancea</taxon>
    </lineage>
</organism>
<feature type="compositionally biased region" description="Basic and acidic residues" evidence="2">
    <location>
        <begin position="23"/>
        <end position="44"/>
    </location>
</feature>
<evidence type="ECO:0000256" key="2">
    <source>
        <dbReference type="SAM" id="MobiDB-lite"/>
    </source>
</evidence>
<keyword evidence="4" id="KW-1185">Reference proteome</keyword>
<dbReference type="Proteomes" id="UP000191024">
    <property type="component" value="Chromosome H"/>
</dbReference>
<proteinExistence type="predicted"/>
<evidence type="ECO:0000313" key="4">
    <source>
        <dbReference type="Proteomes" id="UP000191024"/>
    </source>
</evidence>
<dbReference type="EMBL" id="LT598468">
    <property type="protein sequence ID" value="SCV02886.1"/>
    <property type="molecule type" value="Genomic_DNA"/>
</dbReference>
<feature type="compositionally biased region" description="Low complexity" evidence="2">
    <location>
        <begin position="51"/>
        <end position="62"/>
    </location>
</feature>
<dbReference type="AlphaFoldDB" id="A0A1G4KEU6"/>